<dbReference type="InterPro" id="IPR001878">
    <property type="entry name" value="Znf_CCHC"/>
</dbReference>
<feature type="domain" description="CCHC-type" evidence="3">
    <location>
        <begin position="452"/>
        <end position="466"/>
    </location>
</feature>
<dbReference type="Pfam" id="PF03732">
    <property type="entry name" value="Retrotrans_gag"/>
    <property type="match status" value="1"/>
</dbReference>
<feature type="region of interest" description="Disordered" evidence="2">
    <location>
        <begin position="582"/>
        <end position="724"/>
    </location>
</feature>
<evidence type="ECO:0000259" key="3">
    <source>
        <dbReference type="PROSITE" id="PS50158"/>
    </source>
</evidence>
<dbReference type="EMBL" id="JAMRDG010000001">
    <property type="protein sequence ID" value="KAJ3705703.1"/>
    <property type="molecule type" value="Genomic_DNA"/>
</dbReference>
<name>A0AAD6EYM5_9POAL</name>
<dbReference type="GO" id="GO:0008270">
    <property type="term" value="F:zinc ion binding"/>
    <property type="evidence" value="ECO:0007669"/>
    <property type="project" value="UniProtKB-KW"/>
</dbReference>
<protein>
    <recommendedName>
        <fullName evidence="3">CCHC-type domain-containing protein</fullName>
    </recommendedName>
</protein>
<dbReference type="PANTHER" id="PTHR33067:SF31">
    <property type="entry name" value="RNA-DIRECTED DNA POLYMERASE"/>
    <property type="match status" value="1"/>
</dbReference>
<dbReference type="InterPro" id="IPR021109">
    <property type="entry name" value="Peptidase_aspartic_dom_sf"/>
</dbReference>
<organism evidence="4 5">
    <name type="scientific">Rhynchospora tenuis</name>
    <dbReference type="NCBI Taxonomy" id="198213"/>
    <lineage>
        <taxon>Eukaryota</taxon>
        <taxon>Viridiplantae</taxon>
        <taxon>Streptophyta</taxon>
        <taxon>Embryophyta</taxon>
        <taxon>Tracheophyta</taxon>
        <taxon>Spermatophyta</taxon>
        <taxon>Magnoliopsida</taxon>
        <taxon>Liliopsida</taxon>
        <taxon>Poales</taxon>
        <taxon>Cyperaceae</taxon>
        <taxon>Cyperoideae</taxon>
        <taxon>Rhynchosporeae</taxon>
        <taxon>Rhynchospora</taxon>
    </lineage>
</organism>
<dbReference type="GO" id="GO:0003676">
    <property type="term" value="F:nucleic acid binding"/>
    <property type="evidence" value="ECO:0007669"/>
    <property type="project" value="InterPro"/>
</dbReference>
<comment type="caution">
    <text evidence="4">The sequence shown here is derived from an EMBL/GenBank/DDBJ whole genome shotgun (WGS) entry which is preliminary data.</text>
</comment>
<evidence type="ECO:0000313" key="5">
    <source>
        <dbReference type="Proteomes" id="UP001210211"/>
    </source>
</evidence>
<sequence length="1165" mass="131677">MIDSSDTVADTHLSSFVLGSSNLLLRSSGLADRTRTRSKSQPPIVRRYFFRNLQEDPETAPDLCQTLCSIRRHITRTEHPSVRLEHQPDSPLSGSARPEYSPSRLEHQSESPRSTPARLDPSFTRSERPSTRPEQTPAAMAENNNNVDLAAETERLNALRLQLEREKREFDEERRRWANDDESVGNNSDRENDNNPNKSLMEYGAPRTKHVAGPVVIPGIDANNMQIAPAHVTLVQQSPFFGNEHEDPHSHLQTFIDYTRLIKINGVPQQAIRLLLFRFSLKDKAQKWYKTLKKGSIMTWDAMAQTFLDRYFPTDRADAIRREINNFQQKNDETMRDAWERFRDLENSCPHHGIQEWLIVKSFYNGLYDNIKINLDSLSGGSFLRLDAMRARDVLDECARRYTWYPLTNTRRSSHKQQVHEISTKDARIAELEAELAAYQTNQGSHLNSDSCGACGEEGHTSVYCPLAQVNSVNNGNYVSKYQYANQNPPSLYRNAQFINNNRDQPFPTKSFHNQEDIPIVVQEFMHKQEKFNQAMAKDMDALKANAGTLQRIERMMLQQYDSKGKLPSQTEVNPNAEVKALHTLRSGTKYKDPPMPEELAKQSVVRSEQPHTRSEHAALRDDEPVLEQILPFPPLQKPTASPGSITETQPLSEPPLEALARSEEAPVRSDQQPDTSPTSTVRSEQAHVRSEQRPGRARVEVQNKGKKKLRQPDSTYHPPAPFPERLLKKKEDARFRTFWEILKQLRITIPFTDVVAQVPIYARFLKELCTGKRSLEELKTVALSQVCSDAMKSKMPPKLEDPGRFALPCTIGKAVIKQALCDMGASVSLMPKSVYERIGFEDLMPTLITLKLADSSVRLPLGVLKDVPVQVGKFFIPADFVVMDMEEDVEVPIILGRPFLRTAGVMMDARDGKILVRVGEEQLEFSIDHAMKCPDTDPVFSCFMVQGIEPDIEETLEDQYLSALINYQSFLDDIQESIGVEESIHEVIEGHDEDPNPCSNWTVDCSGRATVQTAAVEEFEPLFDPSDPRSSRMIVYSARANFTNEHSQPLSSSIDPSERRSVREIICSVQAEPPRVKLKPLPASLRYGSLSLSQMNPVIANSKLDVGRMKKLLVEKGAMGYSIDNLKDIDPSTCMHGTPLEGINNEGFDKSFAVSLSELDQVKA</sequence>
<keyword evidence="1" id="KW-0479">Metal-binding</keyword>
<feature type="compositionally biased region" description="Basic and acidic residues" evidence="2">
    <location>
        <begin position="167"/>
        <end position="179"/>
    </location>
</feature>
<dbReference type="SUPFAM" id="SSF50630">
    <property type="entry name" value="Acid proteases"/>
    <property type="match status" value="1"/>
</dbReference>
<dbReference type="AlphaFoldDB" id="A0AAD6EYM5"/>
<reference evidence="4 5" key="1">
    <citation type="journal article" date="2022" name="Cell">
        <title>Repeat-based holocentromeres influence genome architecture and karyotype evolution.</title>
        <authorList>
            <person name="Hofstatter P.G."/>
            <person name="Thangavel G."/>
            <person name="Lux T."/>
            <person name="Neumann P."/>
            <person name="Vondrak T."/>
            <person name="Novak P."/>
            <person name="Zhang M."/>
            <person name="Costa L."/>
            <person name="Castellani M."/>
            <person name="Scott A."/>
            <person name="Toegelov H."/>
            <person name="Fuchs J."/>
            <person name="Mata-Sucre Y."/>
            <person name="Dias Y."/>
            <person name="Vanzela A.L.L."/>
            <person name="Huettel B."/>
            <person name="Almeida C.C.S."/>
            <person name="Simkova H."/>
            <person name="Souza G."/>
            <person name="Pedrosa-Harand A."/>
            <person name="Macas J."/>
            <person name="Mayer K.F.X."/>
            <person name="Houben A."/>
            <person name="Marques A."/>
        </authorList>
    </citation>
    <scope>NUCLEOTIDE SEQUENCE [LARGE SCALE GENOMIC DNA]</scope>
    <source>
        <strain evidence="4">RhyTen1mFocal</strain>
    </source>
</reference>
<gene>
    <name evidence="4" type="ORF">LUZ61_009408</name>
</gene>
<accession>A0AAD6EYM5</accession>
<feature type="compositionally biased region" description="Basic and acidic residues" evidence="2">
    <location>
        <begin position="590"/>
        <end position="601"/>
    </location>
</feature>
<dbReference type="PANTHER" id="PTHR33067">
    <property type="entry name" value="RNA-DIRECTED DNA POLYMERASE-RELATED"/>
    <property type="match status" value="1"/>
</dbReference>
<feature type="compositionally biased region" description="Basic and acidic residues" evidence="2">
    <location>
        <begin position="609"/>
        <end position="624"/>
    </location>
</feature>
<feature type="compositionally biased region" description="Polar residues" evidence="2">
    <location>
        <begin position="670"/>
        <end position="684"/>
    </location>
</feature>
<dbReference type="PROSITE" id="PS50158">
    <property type="entry name" value="ZF_CCHC"/>
    <property type="match status" value="1"/>
</dbReference>
<keyword evidence="1" id="KW-0863">Zinc-finger</keyword>
<feature type="compositionally biased region" description="Basic and acidic residues" evidence="2">
    <location>
        <begin position="685"/>
        <end position="704"/>
    </location>
</feature>
<keyword evidence="1" id="KW-0862">Zinc</keyword>
<feature type="region of interest" description="Disordered" evidence="2">
    <location>
        <begin position="167"/>
        <end position="201"/>
    </location>
</feature>
<evidence type="ECO:0000313" key="4">
    <source>
        <dbReference type="EMBL" id="KAJ3705703.1"/>
    </source>
</evidence>
<dbReference type="Proteomes" id="UP001210211">
    <property type="component" value="Unassembled WGS sequence"/>
</dbReference>
<proteinExistence type="predicted"/>
<evidence type="ECO:0000256" key="1">
    <source>
        <dbReference type="PROSITE-ProRule" id="PRU00047"/>
    </source>
</evidence>
<feature type="compositionally biased region" description="Polar residues" evidence="2">
    <location>
        <begin position="639"/>
        <end position="652"/>
    </location>
</feature>
<evidence type="ECO:0000256" key="2">
    <source>
        <dbReference type="SAM" id="MobiDB-lite"/>
    </source>
</evidence>
<dbReference type="InterPro" id="IPR005162">
    <property type="entry name" value="Retrotrans_gag_dom"/>
</dbReference>
<feature type="region of interest" description="Disordered" evidence="2">
    <location>
        <begin position="79"/>
        <end position="147"/>
    </location>
</feature>
<dbReference type="CDD" id="cd00303">
    <property type="entry name" value="retropepsin_like"/>
    <property type="match status" value="1"/>
</dbReference>
<feature type="compositionally biased region" description="Basic and acidic residues" evidence="2">
    <location>
        <begin position="79"/>
        <end position="88"/>
    </location>
</feature>
<keyword evidence="5" id="KW-1185">Reference proteome</keyword>
<dbReference type="Gene3D" id="2.40.70.10">
    <property type="entry name" value="Acid Proteases"/>
    <property type="match status" value="1"/>
</dbReference>